<evidence type="ECO:0000313" key="2">
    <source>
        <dbReference type="Proteomes" id="UP001524473"/>
    </source>
</evidence>
<name>A0ABT1S4A0_9FIRM</name>
<reference evidence="1 2" key="1">
    <citation type="submission" date="2022-06" db="EMBL/GenBank/DDBJ databases">
        <title>Isolation of gut microbiota from human fecal samples.</title>
        <authorList>
            <person name="Pamer E.G."/>
            <person name="Barat B."/>
            <person name="Waligurski E."/>
            <person name="Medina S."/>
            <person name="Paddock L."/>
            <person name="Mostad J."/>
        </authorList>
    </citation>
    <scope>NUCLEOTIDE SEQUENCE [LARGE SCALE GENOMIC DNA]</scope>
    <source>
        <strain evidence="1 2">DFI.9.73</strain>
    </source>
</reference>
<sequence>MFQELLDKASLVGHKMAVYRILTKDAQTLTAEDLEELSAMVSEAAALEFVDSRFLLEETALSLYGLLEGEKPPERQRFYSACAAVMGELEGALPEGELAGLADCLEAFRGLRRDGTAELQEFYRELCGKLGRLAPGRYCRGMFLRRTLDTVMQLGRFPEVRGIVQEISENILLLDEDSFEKSTRLNNEFMQL</sequence>
<protein>
    <submittedName>
        <fullName evidence="1">Uncharacterized protein</fullName>
    </submittedName>
</protein>
<dbReference type="Proteomes" id="UP001524473">
    <property type="component" value="Unassembled WGS sequence"/>
</dbReference>
<comment type="caution">
    <text evidence="1">The sequence shown here is derived from an EMBL/GenBank/DDBJ whole genome shotgun (WGS) entry which is preliminary data.</text>
</comment>
<accession>A0ABT1S4A0</accession>
<gene>
    <name evidence="1" type="ORF">NE695_17790</name>
</gene>
<dbReference type="GeneID" id="90531209"/>
<organism evidence="1 2">
    <name type="scientific">Neglectibacter timonensis</name>
    <dbReference type="NCBI Taxonomy" id="1776382"/>
    <lineage>
        <taxon>Bacteria</taxon>
        <taxon>Bacillati</taxon>
        <taxon>Bacillota</taxon>
        <taxon>Clostridia</taxon>
        <taxon>Eubacteriales</taxon>
        <taxon>Oscillospiraceae</taxon>
        <taxon>Neglectibacter</taxon>
    </lineage>
</organism>
<evidence type="ECO:0000313" key="1">
    <source>
        <dbReference type="EMBL" id="MCQ4841761.1"/>
    </source>
</evidence>
<keyword evidence="2" id="KW-1185">Reference proteome</keyword>
<proteinExistence type="predicted"/>
<dbReference type="RefSeq" id="WP_066860608.1">
    <property type="nucleotide sequence ID" value="NZ_CABKVV010000010.1"/>
</dbReference>
<dbReference type="EMBL" id="JANFZH010000073">
    <property type="protein sequence ID" value="MCQ4841761.1"/>
    <property type="molecule type" value="Genomic_DNA"/>
</dbReference>